<accession>A0ABQ6MU64</accession>
<feature type="transmembrane region" description="Helical" evidence="7">
    <location>
        <begin position="581"/>
        <end position="603"/>
    </location>
</feature>
<dbReference type="InterPro" id="IPR046791">
    <property type="entry name" value="Polycystin_dom"/>
</dbReference>
<dbReference type="PANTHER" id="PTHR10877">
    <property type="entry name" value="POLYCYSTIN FAMILY MEMBER"/>
    <property type="match status" value="1"/>
</dbReference>
<comment type="caution">
    <text evidence="10">The sequence shown here is derived from an EMBL/GenBank/DDBJ whole genome shotgun (WGS) entry which is preliminary data.</text>
</comment>
<evidence type="ECO:0000256" key="4">
    <source>
        <dbReference type="ARBA" id="ARBA00022989"/>
    </source>
</evidence>
<dbReference type="PROSITE" id="PS00018">
    <property type="entry name" value="EF_HAND_1"/>
    <property type="match status" value="1"/>
</dbReference>
<feature type="region of interest" description="Disordered" evidence="6">
    <location>
        <begin position="17"/>
        <end position="57"/>
    </location>
</feature>
<dbReference type="Proteomes" id="UP001165060">
    <property type="component" value="Unassembled WGS sequence"/>
</dbReference>
<name>A0ABQ6MU64_9STRA</name>
<evidence type="ECO:0000313" key="10">
    <source>
        <dbReference type="EMBL" id="GMI32472.1"/>
    </source>
</evidence>
<comment type="subcellular location">
    <subcellularLocation>
        <location evidence="1">Membrane</location>
        <topology evidence="1">Multi-pass membrane protein</topology>
    </subcellularLocation>
</comment>
<evidence type="ECO:0000259" key="8">
    <source>
        <dbReference type="Pfam" id="PF08016"/>
    </source>
</evidence>
<dbReference type="EMBL" id="BRYB01001738">
    <property type="protein sequence ID" value="GMI32472.1"/>
    <property type="molecule type" value="Genomic_DNA"/>
</dbReference>
<dbReference type="Pfam" id="PF20519">
    <property type="entry name" value="Polycystin_dom"/>
    <property type="match status" value="1"/>
</dbReference>
<evidence type="ECO:0000256" key="6">
    <source>
        <dbReference type="SAM" id="MobiDB-lite"/>
    </source>
</evidence>
<evidence type="ECO:0000256" key="1">
    <source>
        <dbReference type="ARBA" id="ARBA00004141"/>
    </source>
</evidence>
<sequence length="916" mass="99766">MSTTATTASAASWAKFGAAKPASSNVSSASSSSSSAAAAKKPPPAKNPPTALAASTSSWAKLGSASASIASTDDPTRRNSAQKYMAKLQGYRAISAFTTNSTGPVDKWSSVPSSLDPLMIVTQSTTRLKVFRADIKAYTNLAQYFVFLILYMVMLYRQTMIALQEKLFSSGGTTTAFTDAAGAPVTYGGELKASGTISSPLSFLDWLRHDILAEIYRDEGDVSFLSGNSVVVGARLSQVRASTSSTCTTSQLFSQDVCDGSPSSLTFTPSTAPFGVDVTFDPSSPLYHEDDVSKYYSADEIDEATSLPFGFFPDAQFASAAPEKESSFTSFGSRPAAELSGFPVLFDRRLSRDQANLISKYVEAGGYVDENTRALQVEMVTYSSALELVGKLVVSVTSSPASSSWAVEADVEVLDLVKYSSEYEDTSRITLEVLYGLSLLGLLFREMLEVLEEMRVEGKVAGVLMYFLNFANIADLSNYAVQFISNLAWVSFALMSYGWSPALTYDVLEDRSATNNVVRAGDGLLDGLQLFSDVQHFASARNVHLTTACISLVLCSMQLIKNLDFHPRMGLISQTIARAAGPLSFFTVLSLSVILIYAFLGIVQYGNSMPQFETPGMAMHTLLLMLCGEFGDVQEQMSEVNSYITTVYFWTYFVICYFVLMNALLAIVVQAYESTKAGFDEFSYTDAISFILRRTFTAPMKWLGKRGMRRAEDYFLDDETLEEVLDWTMDIWDANEVKEKRKPTILEEVKAQKKFKGVESNMIPFSSRVVVVRVEPGDTHEDGTTNEKGQRVFFSEFHLMTAIMYKTINKVQSEALARIVAHNMVERFGIVVDANGDGEISVSEIEMLASDGRHSGNSLSAITLRLAKKAQDMAISASEEAMAIEQGFRGGGGGIINNLSSSFRKSSRSSLGLGGS</sequence>
<reference evidence="10 11" key="1">
    <citation type="journal article" date="2023" name="Commun. Biol.">
        <title>Genome analysis of Parmales, the sister group of diatoms, reveals the evolutionary specialization of diatoms from phago-mixotrophs to photoautotrophs.</title>
        <authorList>
            <person name="Ban H."/>
            <person name="Sato S."/>
            <person name="Yoshikawa S."/>
            <person name="Yamada K."/>
            <person name="Nakamura Y."/>
            <person name="Ichinomiya M."/>
            <person name="Sato N."/>
            <person name="Blanc-Mathieu R."/>
            <person name="Endo H."/>
            <person name="Kuwata A."/>
            <person name="Ogata H."/>
        </authorList>
    </citation>
    <scope>NUCLEOTIDE SEQUENCE [LARGE SCALE GENOMIC DNA]</scope>
</reference>
<gene>
    <name evidence="10" type="ORF">TeGR_g3582</name>
</gene>
<feature type="transmembrane region" description="Helical" evidence="7">
    <location>
        <begin position="137"/>
        <end position="156"/>
    </location>
</feature>
<keyword evidence="3 7" id="KW-0812">Transmembrane</keyword>
<evidence type="ECO:0000256" key="2">
    <source>
        <dbReference type="ARBA" id="ARBA00007200"/>
    </source>
</evidence>
<feature type="domain" description="Polycystin cation channel PKD1/PKD2" evidence="8">
    <location>
        <begin position="530"/>
        <end position="674"/>
    </location>
</feature>
<dbReference type="PANTHER" id="PTHR10877:SF183">
    <property type="entry name" value="AT14535P-RELATED"/>
    <property type="match status" value="1"/>
</dbReference>
<comment type="similarity">
    <text evidence="2">Belongs to the polycystin family.</text>
</comment>
<evidence type="ECO:0000256" key="7">
    <source>
        <dbReference type="SAM" id="Phobius"/>
    </source>
</evidence>
<organism evidence="10 11">
    <name type="scientific">Tetraparma gracilis</name>
    <dbReference type="NCBI Taxonomy" id="2962635"/>
    <lineage>
        <taxon>Eukaryota</taxon>
        <taxon>Sar</taxon>
        <taxon>Stramenopiles</taxon>
        <taxon>Ochrophyta</taxon>
        <taxon>Bolidophyceae</taxon>
        <taxon>Parmales</taxon>
        <taxon>Triparmaceae</taxon>
        <taxon>Tetraparma</taxon>
    </lineage>
</organism>
<dbReference type="InterPro" id="IPR013122">
    <property type="entry name" value="PKD1_2_channel"/>
</dbReference>
<dbReference type="Pfam" id="PF08016">
    <property type="entry name" value="PKD_channel"/>
    <property type="match status" value="1"/>
</dbReference>
<keyword evidence="4 7" id="KW-1133">Transmembrane helix</keyword>
<evidence type="ECO:0000259" key="9">
    <source>
        <dbReference type="Pfam" id="PF20519"/>
    </source>
</evidence>
<dbReference type="InterPro" id="IPR018247">
    <property type="entry name" value="EF_Hand_1_Ca_BS"/>
</dbReference>
<feature type="transmembrane region" description="Helical" evidence="7">
    <location>
        <begin position="647"/>
        <end position="669"/>
    </location>
</feature>
<dbReference type="InterPro" id="IPR051223">
    <property type="entry name" value="Polycystin"/>
</dbReference>
<evidence type="ECO:0000256" key="3">
    <source>
        <dbReference type="ARBA" id="ARBA00022692"/>
    </source>
</evidence>
<proteinExistence type="inferred from homology"/>
<evidence type="ECO:0008006" key="12">
    <source>
        <dbReference type="Google" id="ProtNLM"/>
    </source>
</evidence>
<evidence type="ECO:0000256" key="5">
    <source>
        <dbReference type="ARBA" id="ARBA00023136"/>
    </source>
</evidence>
<dbReference type="Gene3D" id="1.10.287.70">
    <property type="match status" value="1"/>
</dbReference>
<evidence type="ECO:0000313" key="11">
    <source>
        <dbReference type="Proteomes" id="UP001165060"/>
    </source>
</evidence>
<feature type="compositionally biased region" description="Low complexity" evidence="6">
    <location>
        <begin position="17"/>
        <end position="40"/>
    </location>
</feature>
<keyword evidence="5 7" id="KW-0472">Membrane</keyword>
<feature type="domain" description="Polycystin" evidence="9">
    <location>
        <begin position="197"/>
        <end position="393"/>
    </location>
</feature>
<keyword evidence="11" id="KW-1185">Reference proteome</keyword>
<protein>
    <recommendedName>
        <fullName evidence="12">Calmodulin</fullName>
    </recommendedName>
</protein>